<evidence type="ECO:0000313" key="1">
    <source>
        <dbReference type="EMBL" id="BDS09863.1"/>
    </source>
</evidence>
<dbReference type="EMBL" id="AP026867">
    <property type="protein sequence ID" value="BDS09863.1"/>
    <property type="molecule type" value="Genomic_DNA"/>
</dbReference>
<organism evidence="1 2">
    <name type="scientific">Aureispira anguillae</name>
    <dbReference type="NCBI Taxonomy" id="2864201"/>
    <lineage>
        <taxon>Bacteria</taxon>
        <taxon>Pseudomonadati</taxon>
        <taxon>Bacteroidota</taxon>
        <taxon>Saprospiria</taxon>
        <taxon>Saprospirales</taxon>
        <taxon>Saprospiraceae</taxon>
        <taxon>Aureispira</taxon>
    </lineage>
</organism>
<keyword evidence="2" id="KW-1185">Reference proteome</keyword>
<sequence length="39" mass="4526">MLSINNDAFFAPSPYSFFIYFLQKIKPSSQIAKNQQINN</sequence>
<dbReference type="KEGG" id="aup:AsAng_0005680"/>
<reference evidence="1" key="1">
    <citation type="submission" date="2022-09" db="EMBL/GenBank/DDBJ databases">
        <title>Aureispira anguillicida sp. nov., isolated from Leptocephalus of Japanese eel Anguilla japonica.</title>
        <authorList>
            <person name="Yuasa K."/>
            <person name="Mekata T."/>
            <person name="Ikunari K."/>
        </authorList>
    </citation>
    <scope>NUCLEOTIDE SEQUENCE</scope>
    <source>
        <strain evidence="1">EL160426</strain>
    </source>
</reference>
<accession>A0A915YB70</accession>
<dbReference type="Proteomes" id="UP001060919">
    <property type="component" value="Chromosome"/>
</dbReference>
<name>A0A915YB70_9BACT</name>
<protein>
    <submittedName>
        <fullName evidence="1">Uncharacterized protein</fullName>
    </submittedName>
</protein>
<evidence type="ECO:0000313" key="2">
    <source>
        <dbReference type="Proteomes" id="UP001060919"/>
    </source>
</evidence>
<proteinExistence type="predicted"/>
<dbReference type="AlphaFoldDB" id="A0A915YB70"/>
<gene>
    <name evidence="1" type="ORF">AsAng_0005680</name>
</gene>